<keyword evidence="1" id="KW-1133">Transmembrane helix</keyword>
<keyword evidence="1" id="KW-0812">Transmembrane</keyword>
<protein>
    <submittedName>
        <fullName evidence="2">Uncharacterized protein</fullName>
    </submittedName>
</protein>
<accession>A0ABT0HD09</accession>
<keyword evidence="1" id="KW-0472">Membrane</keyword>
<evidence type="ECO:0000313" key="2">
    <source>
        <dbReference type="EMBL" id="MCK8482252.1"/>
    </source>
</evidence>
<sequence>MKKRTNIILVIIIGGYFLFNYLAPFNKNHGIEFNSERLKIGIPEISDNLKQIESSDKYETVWYDEKSKNGHFKKIVEYGFFDTKTETDYYENEKLKSTFLWSKYDFRNKSFKYFIEKPNDKLVSATKSGNLKFEKPTIIEELSKKVFEKHISEINEPKNTEFESEFFYSKADKKVEMVLENNAEFLVIGQPTKANFVTENIDNQKFMVYGPGIKVNQGDKDGFRFTITPIENTLVNEKLEIQVTERIENGENFTHKFLVPVKTKT</sequence>
<feature type="transmembrane region" description="Helical" evidence="1">
    <location>
        <begin position="7"/>
        <end position="25"/>
    </location>
</feature>
<dbReference type="EMBL" id="JALPQF010000026">
    <property type="protein sequence ID" value="MCK8482252.1"/>
    <property type="molecule type" value="Genomic_DNA"/>
</dbReference>
<organism evidence="2 3">
    <name type="scientific">Psychroserpens algicola</name>
    <dbReference type="NCBI Taxonomy" id="1719034"/>
    <lineage>
        <taxon>Bacteria</taxon>
        <taxon>Pseudomonadati</taxon>
        <taxon>Bacteroidota</taxon>
        <taxon>Flavobacteriia</taxon>
        <taxon>Flavobacteriales</taxon>
        <taxon>Flavobacteriaceae</taxon>
        <taxon>Psychroserpens</taxon>
    </lineage>
</organism>
<dbReference type="Proteomes" id="UP001203687">
    <property type="component" value="Unassembled WGS sequence"/>
</dbReference>
<gene>
    <name evidence="2" type="ORF">MUY34_16605</name>
</gene>
<keyword evidence="3" id="KW-1185">Reference proteome</keyword>
<proteinExistence type="predicted"/>
<comment type="caution">
    <text evidence="2">The sequence shown here is derived from an EMBL/GenBank/DDBJ whole genome shotgun (WGS) entry which is preliminary data.</text>
</comment>
<name>A0ABT0HD09_9FLAO</name>
<reference evidence="2" key="1">
    <citation type="submission" date="2022-04" db="EMBL/GenBank/DDBJ databases">
        <authorList>
            <person name="Ren T."/>
        </authorList>
    </citation>
    <scope>NUCLEOTIDE SEQUENCE</scope>
    <source>
        <strain evidence="2">F63249</strain>
    </source>
</reference>
<evidence type="ECO:0000313" key="3">
    <source>
        <dbReference type="Proteomes" id="UP001203687"/>
    </source>
</evidence>
<dbReference type="RefSeq" id="WP_248413972.1">
    <property type="nucleotide sequence ID" value="NZ_JALPQF010000026.1"/>
</dbReference>
<evidence type="ECO:0000256" key="1">
    <source>
        <dbReference type="SAM" id="Phobius"/>
    </source>
</evidence>